<evidence type="ECO:0000313" key="9">
    <source>
        <dbReference type="Proteomes" id="UP000838672"/>
    </source>
</evidence>
<evidence type="ECO:0000256" key="2">
    <source>
        <dbReference type="ARBA" id="ARBA00022475"/>
    </source>
</evidence>
<feature type="transmembrane region" description="Helical" evidence="6">
    <location>
        <begin position="390"/>
        <end position="415"/>
    </location>
</feature>
<dbReference type="Proteomes" id="UP000838672">
    <property type="component" value="Unassembled WGS sequence"/>
</dbReference>
<feature type="transmembrane region" description="Helical" evidence="6">
    <location>
        <begin position="6"/>
        <end position="26"/>
    </location>
</feature>
<feature type="transmembrane region" description="Helical" evidence="6">
    <location>
        <begin position="31"/>
        <end position="47"/>
    </location>
</feature>
<dbReference type="InterPro" id="IPR018461">
    <property type="entry name" value="Na/H_Antiport_NhaC-like_C"/>
</dbReference>
<dbReference type="PANTHER" id="PTHR43478:SF1">
    <property type="entry name" value="NA+_H+ ANTIPORTER NHAC-LIKE C-TERMINAL DOMAIN-CONTAINING PROTEIN"/>
    <property type="match status" value="1"/>
</dbReference>
<evidence type="ECO:0000256" key="6">
    <source>
        <dbReference type="SAM" id="Phobius"/>
    </source>
</evidence>
<feature type="domain" description="Na+/H+ antiporter NhaC-like C-terminal" evidence="7">
    <location>
        <begin position="170"/>
        <end position="502"/>
    </location>
</feature>
<reference evidence="8" key="1">
    <citation type="submission" date="2021-11" db="EMBL/GenBank/DDBJ databases">
        <authorList>
            <person name="Rodrigo-Torres L."/>
            <person name="Arahal R. D."/>
            <person name="Lucena T."/>
        </authorList>
    </citation>
    <scope>NUCLEOTIDE SEQUENCE</scope>
    <source>
        <strain evidence="8">CECT 7929</strain>
    </source>
</reference>
<feature type="transmembrane region" description="Helical" evidence="6">
    <location>
        <begin position="483"/>
        <end position="500"/>
    </location>
</feature>
<evidence type="ECO:0000259" key="7">
    <source>
        <dbReference type="Pfam" id="PF03553"/>
    </source>
</evidence>
<keyword evidence="4 6" id="KW-1133">Transmembrane helix</keyword>
<feature type="transmembrane region" description="Helical" evidence="6">
    <location>
        <begin position="122"/>
        <end position="144"/>
    </location>
</feature>
<proteinExistence type="predicted"/>
<evidence type="ECO:0000256" key="4">
    <source>
        <dbReference type="ARBA" id="ARBA00022989"/>
    </source>
</evidence>
<comment type="subcellular location">
    <subcellularLocation>
        <location evidence="1">Cell membrane</location>
        <topology evidence="1">Multi-pass membrane protein</topology>
    </subcellularLocation>
</comment>
<comment type="caution">
    <text evidence="8">The sequence shown here is derived from an EMBL/GenBank/DDBJ whole genome shotgun (WGS) entry which is preliminary data.</text>
</comment>
<feature type="transmembrane region" description="Helical" evidence="6">
    <location>
        <begin position="506"/>
        <end position="527"/>
    </location>
</feature>
<keyword evidence="3 6" id="KW-0812">Transmembrane</keyword>
<dbReference type="EMBL" id="CAKLDI010000001">
    <property type="protein sequence ID" value="CAH0532964.1"/>
    <property type="molecule type" value="Genomic_DNA"/>
</dbReference>
<feature type="transmembrane region" description="Helical" evidence="6">
    <location>
        <begin position="211"/>
        <end position="230"/>
    </location>
</feature>
<keyword evidence="5 6" id="KW-0472">Membrane</keyword>
<feature type="transmembrane region" description="Helical" evidence="6">
    <location>
        <begin position="272"/>
        <end position="296"/>
    </location>
</feature>
<evidence type="ECO:0000256" key="1">
    <source>
        <dbReference type="ARBA" id="ARBA00004651"/>
    </source>
</evidence>
<organism evidence="8 9">
    <name type="scientific">Vibrio stylophorae</name>
    <dbReference type="NCBI Taxonomy" id="659351"/>
    <lineage>
        <taxon>Bacteria</taxon>
        <taxon>Pseudomonadati</taxon>
        <taxon>Pseudomonadota</taxon>
        <taxon>Gammaproteobacteria</taxon>
        <taxon>Vibrionales</taxon>
        <taxon>Vibrionaceae</taxon>
        <taxon>Vibrio</taxon>
    </lineage>
</organism>
<evidence type="ECO:0000313" key="8">
    <source>
        <dbReference type="EMBL" id="CAH0532964.1"/>
    </source>
</evidence>
<accession>A0ABM8ZSQ8</accession>
<keyword evidence="9" id="KW-1185">Reference proteome</keyword>
<evidence type="ECO:0000256" key="5">
    <source>
        <dbReference type="ARBA" id="ARBA00023136"/>
    </source>
</evidence>
<protein>
    <recommendedName>
        <fullName evidence="7">Na+/H+ antiporter NhaC-like C-terminal domain-containing protein</fullName>
    </recommendedName>
</protein>
<feature type="transmembrane region" description="Helical" evidence="6">
    <location>
        <begin position="80"/>
        <end position="101"/>
    </location>
</feature>
<gene>
    <name evidence="8" type="ORF">VST7929_00814</name>
</gene>
<dbReference type="Pfam" id="PF03553">
    <property type="entry name" value="Na_H_antiporter"/>
    <property type="match status" value="1"/>
</dbReference>
<dbReference type="PANTHER" id="PTHR43478">
    <property type="entry name" value="NA+/H+ ANTIPORTER-RELATED"/>
    <property type="match status" value="1"/>
</dbReference>
<keyword evidence="2" id="KW-1003">Cell membrane</keyword>
<sequence>MDISTHEYINTVYSVIPPVVALILVLFTRRVLLSLGVGILCGAYFYAEGDLWGAFKYLDHITSALFVNVDGGNTFWSDKVSILIFLICLGVMTALMTLSGGTRAFAQWAQRKIKNRRGAKMMSALLGVFIFIDDYFNSLAVGAISRPVTDQFKVSRAKLAYILDSTAAPMCVIMPASSWGAYIITQIADILEKNHIHESSPLGTFVTMIPMNFYAIFALLMVLAVAWFQIDIGPMRRHERLALQGTPVEAQEGKNQEEIEIKESSQGHVADLVMPVVVLVIATIGAMMWTGAQAMAADGRAFTVLGAFENTSVTDSLLYSGIIGVLAALVGPLRQRLPRAELVHAISMGTKSMFGAILILLFAWSISTVIDNLQTGAYLSGLVMEHKVGIALMPLIFFTLSGFMAFATGTSWGTFGLMLPIAGSMAAASAANDPTTASMVLPMLASVLAGSVFGDHCSPISDTTILSSTGARCCHIDHVMTQLPYALSIALISMIGYGVLGFTESTFAGFMTCTVLFIAWIVFLLIFNKRHPELEEA</sequence>
<feature type="transmembrane region" description="Helical" evidence="6">
    <location>
        <begin position="353"/>
        <end position="370"/>
    </location>
</feature>
<evidence type="ECO:0000256" key="3">
    <source>
        <dbReference type="ARBA" id="ARBA00022692"/>
    </source>
</evidence>
<name>A0ABM8ZSQ8_9VIBR</name>
<feature type="transmembrane region" description="Helical" evidence="6">
    <location>
        <begin position="316"/>
        <end position="333"/>
    </location>
</feature>